<evidence type="ECO:0000256" key="1">
    <source>
        <dbReference type="ARBA" id="ARBA00022679"/>
    </source>
</evidence>
<dbReference type="GO" id="GO:0004674">
    <property type="term" value="F:protein serine/threonine kinase activity"/>
    <property type="evidence" value="ECO:0007669"/>
    <property type="project" value="UniProtKB-KW"/>
</dbReference>
<keyword evidence="9" id="KW-0723">Serine/threonine-protein kinase</keyword>
<dbReference type="Gene3D" id="1.10.510.10">
    <property type="entry name" value="Transferase(Phosphotransferase) domain 1"/>
    <property type="match status" value="1"/>
</dbReference>
<evidence type="ECO:0000256" key="3">
    <source>
        <dbReference type="ARBA" id="ARBA00022777"/>
    </source>
</evidence>
<evidence type="ECO:0000256" key="2">
    <source>
        <dbReference type="ARBA" id="ARBA00022741"/>
    </source>
</evidence>
<dbReference type="InterPro" id="IPR015943">
    <property type="entry name" value="WD40/YVTN_repeat-like_dom_sf"/>
</dbReference>
<keyword evidence="3 9" id="KW-0418">Kinase</keyword>
<feature type="binding site" evidence="6">
    <location>
        <position position="43"/>
    </location>
    <ligand>
        <name>ATP</name>
        <dbReference type="ChEBI" id="CHEBI:30616"/>
    </ligand>
</feature>
<evidence type="ECO:0000256" key="7">
    <source>
        <dbReference type="SAM" id="MobiDB-lite"/>
    </source>
</evidence>
<dbReference type="SMART" id="SM00320">
    <property type="entry name" value="WD40"/>
    <property type="match status" value="7"/>
</dbReference>
<reference evidence="10" key="1">
    <citation type="journal article" date="2019" name="Int. J. Syst. Evol. Microbiol.">
        <title>The Global Catalogue of Microorganisms (GCM) 10K type strain sequencing project: providing services to taxonomists for standard genome sequencing and annotation.</title>
        <authorList>
            <consortium name="The Broad Institute Genomics Platform"/>
            <consortium name="The Broad Institute Genome Sequencing Center for Infectious Disease"/>
            <person name="Wu L."/>
            <person name="Ma J."/>
        </authorList>
    </citation>
    <scope>NUCLEOTIDE SEQUENCE [LARGE SCALE GENOMIC DNA]</scope>
    <source>
        <strain evidence="10">JCM 4855</strain>
    </source>
</reference>
<evidence type="ECO:0000256" key="4">
    <source>
        <dbReference type="ARBA" id="ARBA00022840"/>
    </source>
</evidence>
<keyword evidence="1" id="KW-0808">Transferase</keyword>
<dbReference type="Gene3D" id="2.130.10.10">
    <property type="entry name" value="YVTN repeat-like/Quinoprotein amine dehydrogenase"/>
    <property type="match status" value="2"/>
</dbReference>
<comment type="caution">
    <text evidence="9">The sequence shown here is derived from an EMBL/GenBank/DDBJ whole genome shotgun (WGS) entry which is preliminary data.</text>
</comment>
<dbReference type="InterPro" id="IPR011047">
    <property type="entry name" value="Quinoprotein_ADH-like_sf"/>
</dbReference>
<keyword evidence="10" id="KW-1185">Reference proteome</keyword>
<dbReference type="InterPro" id="IPR001680">
    <property type="entry name" value="WD40_rpt"/>
</dbReference>
<keyword evidence="4 6" id="KW-0067">ATP-binding</keyword>
<dbReference type="Pfam" id="PF00069">
    <property type="entry name" value="Pkinase"/>
    <property type="match status" value="1"/>
</dbReference>
<evidence type="ECO:0000313" key="10">
    <source>
        <dbReference type="Proteomes" id="UP001596409"/>
    </source>
</evidence>
<protein>
    <submittedName>
        <fullName evidence="9">WD40 repeat domain-containing serine/threonine protein kinase</fullName>
    </submittedName>
</protein>
<dbReference type="PROSITE" id="PS00108">
    <property type="entry name" value="PROTEIN_KINASE_ST"/>
    <property type="match status" value="1"/>
</dbReference>
<dbReference type="Proteomes" id="UP001596409">
    <property type="component" value="Unassembled WGS sequence"/>
</dbReference>
<feature type="repeat" description="WD" evidence="5">
    <location>
        <begin position="439"/>
        <end position="480"/>
    </location>
</feature>
<proteinExistence type="predicted"/>
<dbReference type="Pfam" id="PF00400">
    <property type="entry name" value="WD40"/>
    <property type="match status" value="3"/>
</dbReference>
<evidence type="ECO:0000313" key="9">
    <source>
        <dbReference type="EMBL" id="MFC7014570.1"/>
    </source>
</evidence>
<keyword evidence="5" id="KW-0853">WD repeat</keyword>
<feature type="compositionally biased region" description="Low complexity" evidence="7">
    <location>
        <begin position="357"/>
        <end position="372"/>
    </location>
</feature>
<dbReference type="PANTHER" id="PTHR43289">
    <property type="entry name" value="MITOGEN-ACTIVATED PROTEIN KINASE KINASE KINASE 20-RELATED"/>
    <property type="match status" value="1"/>
</dbReference>
<dbReference type="EMBL" id="JBHSYM010000049">
    <property type="protein sequence ID" value="MFC7014570.1"/>
    <property type="molecule type" value="Genomic_DNA"/>
</dbReference>
<keyword evidence="2 6" id="KW-0547">Nucleotide-binding</keyword>
<dbReference type="PANTHER" id="PTHR43289:SF34">
    <property type="entry name" value="SERINE_THREONINE-PROTEIN KINASE YBDM-RELATED"/>
    <property type="match status" value="1"/>
</dbReference>
<dbReference type="InterPro" id="IPR000719">
    <property type="entry name" value="Prot_kinase_dom"/>
</dbReference>
<gene>
    <name evidence="9" type="ORF">ACFQMH_23230</name>
</gene>
<dbReference type="PROSITE" id="PS00107">
    <property type="entry name" value="PROTEIN_KINASE_ATP"/>
    <property type="match status" value="1"/>
</dbReference>
<accession>A0ABW2E780</accession>
<dbReference type="SUPFAM" id="SSF50998">
    <property type="entry name" value="Quinoprotein alcohol dehydrogenase-like"/>
    <property type="match status" value="1"/>
</dbReference>
<feature type="compositionally biased region" description="Polar residues" evidence="7">
    <location>
        <begin position="373"/>
        <end position="384"/>
    </location>
</feature>
<organism evidence="9 10">
    <name type="scientific">Streptomyces viridiviolaceus</name>
    <dbReference type="NCBI Taxonomy" id="68282"/>
    <lineage>
        <taxon>Bacteria</taxon>
        <taxon>Bacillati</taxon>
        <taxon>Actinomycetota</taxon>
        <taxon>Actinomycetes</taxon>
        <taxon>Kitasatosporales</taxon>
        <taxon>Streptomycetaceae</taxon>
        <taxon>Streptomyces</taxon>
    </lineage>
</organism>
<dbReference type="PROSITE" id="PS50294">
    <property type="entry name" value="WD_REPEATS_REGION"/>
    <property type="match status" value="1"/>
</dbReference>
<evidence type="ECO:0000259" key="8">
    <source>
        <dbReference type="PROSITE" id="PS50011"/>
    </source>
</evidence>
<dbReference type="InterPro" id="IPR011009">
    <property type="entry name" value="Kinase-like_dom_sf"/>
</dbReference>
<evidence type="ECO:0000256" key="6">
    <source>
        <dbReference type="PROSITE-ProRule" id="PRU10141"/>
    </source>
</evidence>
<dbReference type="PROSITE" id="PS50082">
    <property type="entry name" value="WD_REPEATS_2"/>
    <property type="match status" value="2"/>
</dbReference>
<dbReference type="SUPFAM" id="SSF56112">
    <property type="entry name" value="Protein kinase-like (PK-like)"/>
    <property type="match status" value="1"/>
</dbReference>
<dbReference type="RefSeq" id="WP_189875854.1">
    <property type="nucleotide sequence ID" value="NZ_BMWA01000018.1"/>
</dbReference>
<name>A0ABW2E780_9ACTN</name>
<evidence type="ECO:0000256" key="5">
    <source>
        <dbReference type="PROSITE-ProRule" id="PRU00221"/>
    </source>
</evidence>
<dbReference type="Gene3D" id="3.30.200.20">
    <property type="entry name" value="Phosphorylase Kinase, domain 1"/>
    <property type="match status" value="1"/>
</dbReference>
<dbReference type="InterPro" id="IPR017441">
    <property type="entry name" value="Protein_kinase_ATP_BS"/>
</dbReference>
<feature type="region of interest" description="Disordered" evidence="7">
    <location>
        <begin position="357"/>
        <end position="386"/>
    </location>
</feature>
<dbReference type="CDD" id="cd14014">
    <property type="entry name" value="STKc_PknB_like"/>
    <property type="match status" value="1"/>
</dbReference>
<dbReference type="PROSITE" id="PS50011">
    <property type="entry name" value="PROTEIN_KINASE_DOM"/>
    <property type="match status" value="1"/>
</dbReference>
<dbReference type="SMART" id="SM00220">
    <property type="entry name" value="S_TKc"/>
    <property type="match status" value="1"/>
</dbReference>
<dbReference type="InterPro" id="IPR008271">
    <property type="entry name" value="Ser/Thr_kinase_AS"/>
</dbReference>
<feature type="domain" description="Protein kinase" evidence="8">
    <location>
        <begin position="15"/>
        <end position="284"/>
    </location>
</feature>
<feature type="repeat" description="WD" evidence="5">
    <location>
        <begin position="619"/>
        <end position="660"/>
    </location>
</feature>
<sequence>MEPLREAERPVAGAFRLVAELGRGGMGRVLLGVSPDGRLVAVKLIHEEFTEDGGFRARFRREVEASRRVSGAYTASVVDADAGAAQPWLASVFVPGPALSEVVERTGPMPAGALVRLASGLAAALTEIHRAGLVHRDLKPSNVLLAADGPRVIDFGIARATDTGGGTEITRTGLVVGSPAFMSPEQAEGRQLTPASDVFSLGAVLVRAATGHNPFAGTSALMTLYNVVHAEPDLTGVPAPLRDLAGRCLAKDPASRPGPGELMDLLGPVPPSPRPWPDAVHTLIDAQHAEVARALGPPGAGQVRIEDGEATITGTLRLPPGPLPVPRPRPGRRTLLLGGLGGAGAVLATALAVDRLTGPSSPKGSGVSPSPSTASQGPSASPSPTAVVETPAYTLSARFPHYPTAVRFSRDGRLLAVGDRNGSVLLYDSTTLKASPPLADGEYGTTGDVAFSPDGRLLASVDESVTITLWDVAGRKKTAELKGLEDQENAISSYSLAFSADGGTLALASNRTIVLWNVRTRARIAALRQPLDDPDPGWGDLDGVVLTDGGRTAVTVTTSGNLRFWDVARAEITATVRAFSGLAARDVAVSPDHRLLAAGGAGTVRLWHAGSRREAGTLNFGTSDDVISLAFSPDGKLLAAGTLSGETRIWSTRTQKPVRTFDAESGGGKTQLRQAIGGSAAGSLDFSPGNTRLAVVHDHYLVLWKLA</sequence>